<reference evidence="2 3" key="1">
    <citation type="submission" date="2016-11" db="EMBL/GenBank/DDBJ databases">
        <title>Paenibacillus species isolates.</title>
        <authorList>
            <person name="Beno S.M."/>
        </authorList>
    </citation>
    <scope>NUCLEOTIDE SEQUENCE [LARGE SCALE GENOMIC DNA]</scope>
    <source>
        <strain evidence="2 3">FSL R5-0378</strain>
    </source>
</reference>
<dbReference type="STRING" id="297318.BK138_16605"/>
<evidence type="ECO:0000313" key="4">
    <source>
        <dbReference type="Proteomes" id="UP000517523"/>
    </source>
</evidence>
<dbReference type="RefSeq" id="WP_076170680.1">
    <property type="nucleotide sequence ID" value="NZ_JACHXJ010000003.1"/>
</dbReference>
<reference evidence="1 4" key="2">
    <citation type="submission" date="2020-08" db="EMBL/GenBank/DDBJ databases">
        <title>Genomic Encyclopedia of Type Strains, Phase III (KMG-III): the genomes of soil and plant-associated and newly described type strains.</title>
        <authorList>
            <person name="Whitman W."/>
        </authorList>
    </citation>
    <scope>NUCLEOTIDE SEQUENCE [LARGE SCALE GENOMIC DNA]</scope>
    <source>
        <strain evidence="1 4">CECT 5831</strain>
    </source>
</reference>
<dbReference type="AlphaFoldDB" id="A0A1R1ESE8"/>
<accession>A0A1R1ESE8</accession>
<keyword evidence="3" id="KW-1185">Reference proteome</keyword>
<dbReference type="EMBL" id="JACHXJ010000003">
    <property type="protein sequence ID" value="MBB3129329.1"/>
    <property type="molecule type" value="Genomic_DNA"/>
</dbReference>
<dbReference type="Proteomes" id="UP000187172">
    <property type="component" value="Unassembled WGS sequence"/>
</dbReference>
<comment type="caution">
    <text evidence="2">The sequence shown here is derived from an EMBL/GenBank/DDBJ whole genome shotgun (WGS) entry which is preliminary data.</text>
</comment>
<sequence>MQSNQMQAITGKELEYIVDSISNEDLLIKQCAATAAATQNPTIQQACQQYIRSLDHHIDLLVQAIQQHQPLAPTSPQQ</sequence>
<evidence type="ECO:0000313" key="3">
    <source>
        <dbReference type="Proteomes" id="UP000187172"/>
    </source>
</evidence>
<evidence type="ECO:0008006" key="5">
    <source>
        <dbReference type="Google" id="ProtNLM"/>
    </source>
</evidence>
<evidence type="ECO:0000313" key="1">
    <source>
        <dbReference type="EMBL" id="MBB3129329.1"/>
    </source>
</evidence>
<name>A0A1R1ESE8_9BACL</name>
<organism evidence="2 3">
    <name type="scientific">Paenibacillus rhizosphaerae</name>
    <dbReference type="NCBI Taxonomy" id="297318"/>
    <lineage>
        <taxon>Bacteria</taxon>
        <taxon>Bacillati</taxon>
        <taxon>Bacillota</taxon>
        <taxon>Bacilli</taxon>
        <taxon>Bacillales</taxon>
        <taxon>Paenibacillaceae</taxon>
        <taxon>Paenibacillus</taxon>
    </lineage>
</organism>
<protein>
    <recommendedName>
        <fullName evidence="5">Spore coat protein</fullName>
    </recommendedName>
</protein>
<dbReference type="Proteomes" id="UP000517523">
    <property type="component" value="Unassembled WGS sequence"/>
</dbReference>
<proteinExistence type="predicted"/>
<dbReference type="EMBL" id="MRTP01000003">
    <property type="protein sequence ID" value="OMF54766.1"/>
    <property type="molecule type" value="Genomic_DNA"/>
</dbReference>
<gene>
    <name evidence="2" type="ORF">BK138_16605</name>
    <name evidence="1" type="ORF">FHS19_004004</name>
</gene>
<evidence type="ECO:0000313" key="2">
    <source>
        <dbReference type="EMBL" id="OMF54766.1"/>
    </source>
</evidence>